<dbReference type="PANTHER" id="PTHR31273:SF0">
    <property type="entry name" value="PHOSPHOKETOLASE-RELATED"/>
    <property type="match status" value="1"/>
</dbReference>
<dbReference type="InterPro" id="IPR029061">
    <property type="entry name" value="THDP-binding"/>
</dbReference>
<dbReference type="InterPro" id="IPR005593">
    <property type="entry name" value="Xul5P/Fru6P_PKetolase"/>
</dbReference>
<dbReference type="SUPFAM" id="SSF52518">
    <property type="entry name" value="Thiamin diphosphate-binding fold (THDP-binding)"/>
    <property type="match status" value="2"/>
</dbReference>
<dbReference type="EMBL" id="CP140158">
    <property type="protein sequence ID" value="WQG84449.1"/>
    <property type="molecule type" value="Genomic_DNA"/>
</dbReference>
<organism evidence="2 3">
    <name type="scientific">Kangiella aquimarina</name>
    <dbReference type="NCBI Taxonomy" id="261965"/>
    <lineage>
        <taxon>Bacteria</taxon>
        <taxon>Pseudomonadati</taxon>
        <taxon>Pseudomonadota</taxon>
        <taxon>Gammaproteobacteria</taxon>
        <taxon>Kangiellales</taxon>
        <taxon>Kangiellaceae</taxon>
        <taxon>Kangiella</taxon>
    </lineage>
</organism>
<evidence type="ECO:0000313" key="2">
    <source>
        <dbReference type="EMBL" id="WQG84449.1"/>
    </source>
</evidence>
<evidence type="ECO:0000313" key="3">
    <source>
        <dbReference type="Proteomes" id="UP001324185"/>
    </source>
</evidence>
<gene>
    <name evidence="2" type="ORF">SR900_08220</name>
</gene>
<dbReference type="Pfam" id="PF03894">
    <property type="entry name" value="XFP"/>
    <property type="match status" value="1"/>
</dbReference>
<protein>
    <submittedName>
        <fullName evidence="2">Xylulose 5-phosphate 3-epimerase</fullName>
    </submittedName>
</protein>
<accession>A0ABZ0X229</accession>
<evidence type="ECO:0000259" key="1">
    <source>
        <dbReference type="Pfam" id="PF09364"/>
    </source>
</evidence>
<name>A0ABZ0X229_9GAMM</name>
<sequence>MYVIDQQNDHRIEQRARMYRETYPAFAHWAEGYGVIQHRDETQVRVFDLCQQLVCEGRFKGIDEVLEILSAADRLTSAAMWLVVHMTYSTKVDFSGIALDAEDFKSNPQGHTGGSLNMVPAYVAYMVANRLAGITRSWSMGQGHCVAAIDAVNVLLQNLYPEQAERYPLSDVGLSQLARDFYSYAIADDGRPGVPLGSHVNPHTAGGLIEGGYLGFAELQYVHMPLPGERLVAFLSDGAFEEQRGSDWASRWWRADDCGLVTPVMIANGRRIDQRSTMYQQGGLSWFYAHLEQNDFHPIAIDGRDPAEFIWGIFEAESRLQACSAHIHAGKMCYPVKLPYLIAETEKGYGFYGAGTNAAHGTPLPRNPRDDETSRQLFNDHAEQLFVSKTELDDSIARISQHESDNRVPEKHHALCRRDVVLKTPTEASQYEKGEKLSPMSAVDERLCLWHLANPDVRVRIGNPDELRSNRMGKALDLLKHRVLKPEDGVAESIHGSVITALNEEAVVSAALANKAGMNLVVSYEAFAMKMVGALRQEIIFARHQKELDRTPRWLSLPVIATSHLWENGKNEQSHQDSAFGEVLMGEMSDMARVVYPADANSAVACLDACYQSHGQIWAMTIPKQEITTTFSAEQAQELVEQGALIVEADDTVDVELVAAGAYQLRVCQEVRQALRDNGIGSRITYLLEPGRFRLPRDEHEQAFVSTPAEQSRLFDNAVRLRVFVSHLRPEILLGICRPLDLGHDRCLAFGYRNRGGTLDTQGLLEANQCSDKFIVAEILQRISSGED</sequence>
<feature type="domain" description="Xylulose 5-phosphate/Fructose 6-phosphate phosphoketolase N-terminal" evidence="1">
    <location>
        <begin position="69"/>
        <end position="366"/>
    </location>
</feature>
<dbReference type="InterPro" id="IPR018970">
    <property type="entry name" value="Xul5P/Fru6P_PKetolase_N"/>
</dbReference>
<dbReference type="PANTHER" id="PTHR31273">
    <property type="entry name" value="PHOSPHOKETOLASE-RELATED"/>
    <property type="match status" value="1"/>
</dbReference>
<proteinExistence type="predicted"/>
<reference evidence="2 3" key="1">
    <citation type="submission" date="2023-11" db="EMBL/GenBank/DDBJ databases">
        <title>MicrobeMod: A computational toolkit for identifying prokaryotic methylation and restriction-modification with nanopore sequencing.</title>
        <authorList>
            <person name="Crits-Christoph A."/>
            <person name="Kang S.C."/>
            <person name="Lee H."/>
            <person name="Ostrov N."/>
        </authorList>
    </citation>
    <scope>NUCLEOTIDE SEQUENCE [LARGE SCALE GENOMIC DNA]</scope>
    <source>
        <strain evidence="2 3">DSMZ 16071</strain>
    </source>
</reference>
<dbReference type="Pfam" id="PF09364">
    <property type="entry name" value="XFP_N"/>
    <property type="match status" value="1"/>
</dbReference>
<dbReference type="Proteomes" id="UP001324185">
    <property type="component" value="Chromosome"/>
</dbReference>
<keyword evidence="3" id="KW-1185">Reference proteome</keyword>
<dbReference type="Gene3D" id="3.40.50.970">
    <property type="match status" value="2"/>
</dbReference>
<dbReference type="RefSeq" id="WP_018624919.1">
    <property type="nucleotide sequence ID" value="NZ_CP140158.1"/>
</dbReference>